<evidence type="ECO:0000313" key="3">
    <source>
        <dbReference type="Proteomes" id="UP000183190"/>
    </source>
</evidence>
<dbReference type="AlphaFoldDB" id="A0A1H6KX38"/>
<dbReference type="InterPro" id="IPR006637">
    <property type="entry name" value="ChW"/>
</dbReference>
<accession>A0A1H6KX38</accession>
<dbReference type="Pfam" id="PF07538">
    <property type="entry name" value="ChW"/>
    <property type="match status" value="2"/>
</dbReference>
<feature type="signal peptide" evidence="1">
    <location>
        <begin position="1"/>
        <end position="27"/>
    </location>
</feature>
<dbReference type="Proteomes" id="UP000183190">
    <property type="component" value="Unassembled WGS sequence"/>
</dbReference>
<gene>
    <name evidence="2" type="ORF">SAMN02910265_02678</name>
</gene>
<feature type="chain" id="PRO_5010194502" evidence="1">
    <location>
        <begin position="28"/>
        <end position="191"/>
    </location>
</feature>
<protein>
    <submittedName>
        <fullName evidence="2">Hydrophobic W protein</fullName>
    </submittedName>
</protein>
<reference evidence="2 3" key="1">
    <citation type="submission" date="2016-10" db="EMBL/GenBank/DDBJ databases">
        <authorList>
            <person name="de Groot N.N."/>
        </authorList>
    </citation>
    <scope>NUCLEOTIDE SEQUENCE [LARGE SCALE GENOMIC DNA]</scope>
    <source>
        <strain evidence="2 3">YAD2003</strain>
    </source>
</reference>
<organism evidence="2 3">
    <name type="scientific">Ruminococcus flavefaciens</name>
    <dbReference type="NCBI Taxonomy" id="1265"/>
    <lineage>
        <taxon>Bacteria</taxon>
        <taxon>Bacillati</taxon>
        <taxon>Bacillota</taxon>
        <taxon>Clostridia</taxon>
        <taxon>Eubacteriales</taxon>
        <taxon>Oscillospiraceae</taxon>
        <taxon>Ruminococcus</taxon>
    </lineage>
</organism>
<name>A0A1H6KX38_RUMFL</name>
<dbReference type="EMBL" id="FNWV01000011">
    <property type="protein sequence ID" value="SEH78193.1"/>
    <property type="molecule type" value="Genomic_DNA"/>
</dbReference>
<dbReference type="RefSeq" id="WP_074718238.1">
    <property type="nucleotide sequence ID" value="NZ_FNWV01000011.1"/>
</dbReference>
<proteinExistence type="predicted"/>
<dbReference type="SMART" id="SM00728">
    <property type="entry name" value="ChW"/>
    <property type="match status" value="3"/>
</dbReference>
<evidence type="ECO:0000313" key="2">
    <source>
        <dbReference type="EMBL" id="SEH78193.1"/>
    </source>
</evidence>
<sequence>MKSTNKLKRLISLIVTMVISVSILAFATGTTTAEAPNYLSPYPALRVQAHVQNIGWQDPVTEIMGGRDNTGASVVVGTTGRSLRLEALRFGIINRPVGGGGIEINAHLAGTGWTGFKRAIIPNMVEIGTTGQSRAIEAVQIRLTGRLAKYYTIEYRMHLAGTGWTGYSRNGMTCGTTGQSRRAEALEIRIK</sequence>
<evidence type="ECO:0000256" key="1">
    <source>
        <dbReference type="SAM" id="SignalP"/>
    </source>
</evidence>
<keyword evidence="1" id="KW-0732">Signal</keyword>